<dbReference type="HAMAP" id="MF_00973">
    <property type="entry name" value="Gluconeogen_factor"/>
    <property type="match status" value="1"/>
</dbReference>
<evidence type="ECO:0000313" key="3">
    <source>
        <dbReference type="EMBL" id="AWB67317.1"/>
    </source>
</evidence>
<dbReference type="InterPro" id="IPR010119">
    <property type="entry name" value="Gluconeogen_factor"/>
</dbReference>
<dbReference type="InterPro" id="IPR038136">
    <property type="entry name" value="CofD-like_dom_sf"/>
</dbReference>
<dbReference type="CDD" id="cd07187">
    <property type="entry name" value="YvcK_like"/>
    <property type="match status" value="1"/>
</dbReference>
<dbReference type="Proteomes" id="UP000244441">
    <property type="component" value="Chromosome"/>
</dbReference>
<sequence length="311" mass="34688">MKFRQPIEIEPLMLTREFNIVAIGGGHGLGKVLNTFSDYGHRLTGIVTTTDNGGSTGRLRKAKDTIAWGDLRNCLSHLAGKNHFGAQLLEYRFEDDELSGHSLGNLLFFALQQLRYSPVEVIELARRMLKVESRLYPMSEQPAHLSATTCEGRVVVGETSIDAEDIPVPDCLNLTQNITAPPRAIRAIYNADYILLGPGSFFTSVIPPLLVNDLYQALAATNAKIIYIDNLGKEIGPAGKMNLAAKLEWLQRQFPKVRISKVLVDNHSPVDNLSDDMVIKGELRQQDIFYRHDELKLRQTMERVFASLAVS</sequence>
<proteinExistence type="inferred from homology"/>
<dbReference type="SUPFAM" id="SSF142338">
    <property type="entry name" value="CofD-like"/>
    <property type="match status" value="1"/>
</dbReference>
<evidence type="ECO:0000256" key="1">
    <source>
        <dbReference type="ARBA" id="ARBA00022490"/>
    </source>
</evidence>
<dbReference type="RefSeq" id="WP_108603364.1">
    <property type="nucleotide sequence ID" value="NZ_CP026604.1"/>
</dbReference>
<dbReference type="OrthoDB" id="5413830at2"/>
<evidence type="ECO:0000313" key="4">
    <source>
        <dbReference type="Proteomes" id="UP000244441"/>
    </source>
</evidence>
<gene>
    <name evidence="3" type="ORF">C2869_13085</name>
</gene>
<dbReference type="Gene3D" id="3.40.50.10680">
    <property type="entry name" value="CofD-like domains"/>
    <property type="match status" value="1"/>
</dbReference>
<dbReference type="KEGG" id="cate:C2869_13085"/>
<dbReference type="Pfam" id="PF01933">
    <property type="entry name" value="CofD"/>
    <property type="match status" value="1"/>
</dbReference>
<reference evidence="3 4" key="1">
    <citation type="submission" date="2018-01" db="EMBL/GenBank/DDBJ databases">
        <title>Genome sequence of a Cantenovulum-like bacteria.</title>
        <authorList>
            <person name="Tan W.R."/>
            <person name="Lau N.-S."/>
            <person name="Go F."/>
            <person name="Amirul A.-A.A."/>
        </authorList>
    </citation>
    <scope>NUCLEOTIDE SEQUENCE [LARGE SCALE GENOMIC DNA]</scope>
    <source>
        <strain evidence="3 4">CCB-QB4</strain>
    </source>
</reference>
<dbReference type="GO" id="GO:0005737">
    <property type="term" value="C:cytoplasm"/>
    <property type="evidence" value="ECO:0007669"/>
    <property type="project" value="UniProtKB-SubCell"/>
</dbReference>
<dbReference type="GO" id="GO:0043743">
    <property type="term" value="F:LPPG:FO 2-phospho-L-lactate transferase activity"/>
    <property type="evidence" value="ECO:0007669"/>
    <property type="project" value="InterPro"/>
</dbReference>
<dbReference type="PANTHER" id="PTHR30135:SF3">
    <property type="entry name" value="GLUCONEOGENESIS FACTOR-RELATED"/>
    <property type="match status" value="1"/>
</dbReference>
<comment type="function">
    <text evidence="2">Required for morphogenesis under gluconeogenic growth conditions.</text>
</comment>
<comment type="subcellular location">
    <subcellularLocation>
        <location evidence="2">Cytoplasm</location>
    </subcellularLocation>
</comment>
<dbReference type="EMBL" id="CP026604">
    <property type="protein sequence ID" value="AWB67317.1"/>
    <property type="molecule type" value="Genomic_DNA"/>
</dbReference>
<dbReference type="InterPro" id="IPR002882">
    <property type="entry name" value="CofD"/>
</dbReference>
<dbReference type="NCBIfam" id="TIGR01826">
    <property type="entry name" value="CofD_related"/>
    <property type="match status" value="1"/>
</dbReference>
<dbReference type="AlphaFoldDB" id="A0A2S0VSY8"/>
<comment type="similarity">
    <text evidence="2">Belongs to the gluconeogenesis factor family.</text>
</comment>
<keyword evidence="4" id="KW-1185">Reference proteome</keyword>
<dbReference type="PANTHER" id="PTHR30135">
    <property type="entry name" value="UNCHARACTERIZED PROTEIN YVCK-RELATED"/>
    <property type="match status" value="1"/>
</dbReference>
<evidence type="ECO:0000256" key="2">
    <source>
        <dbReference type="HAMAP-Rule" id="MF_00973"/>
    </source>
</evidence>
<keyword evidence="1 2" id="KW-0963">Cytoplasm</keyword>
<name>A0A2S0VSY8_9ALTE</name>
<protein>
    <recommendedName>
        <fullName evidence="2">Putative gluconeogenesis factor</fullName>
    </recommendedName>
</protein>
<dbReference type="GO" id="GO:0008360">
    <property type="term" value="P:regulation of cell shape"/>
    <property type="evidence" value="ECO:0007669"/>
    <property type="project" value="UniProtKB-UniRule"/>
</dbReference>
<organism evidence="3 4">
    <name type="scientific">Saccharobesus litoralis</name>
    <dbReference type="NCBI Taxonomy" id="2172099"/>
    <lineage>
        <taxon>Bacteria</taxon>
        <taxon>Pseudomonadati</taxon>
        <taxon>Pseudomonadota</taxon>
        <taxon>Gammaproteobacteria</taxon>
        <taxon>Alteromonadales</taxon>
        <taxon>Alteromonadaceae</taxon>
        <taxon>Saccharobesus</taxon>
    </lineage>
</organism>
<accession>A0A2S0VSY8</accession>